<comment type="caution">
    <text evidence="2">The sequence shown here is derived from an EMBL/GenBank/DDBJ whole genome shotgun (WGS) entry which is preliminary data.</text>
</comment>
<protein>
    <submittedName>
        <fullName evidence="2">Uncharacterized protein</fullName>
    </submittedName>
</protein>
<evidence type="ECO:0000313" key="2">
    <source>
        <dbReference type="EMBL" id="KAJ8391581.1"/>
    </source>
</evidence>
<gene>
    <name evidence="2" type="ORF">AAFF_G00087220</name>
</gene>
<dbReference type="EMBL" id="JAINUG010000155">
    <property type="protein sequence ID" value="KAJ8391581.1"/>
    <property type="molecule type" value="Genomic_DNA"/>
</dbReference>
<feature type="compositionally biased region" description="Low complexity" evidence="1">
    <location>
        <begin position="19"/>
        <end position="28"/>
    </location>
</feature>
<accession>A0AAD7RZ03</accession>
<evidence type="ECO:0000313" key="3">
    <source>
        <dbReference type="Proteomes" id="UP001221898"/>
    </source>
</evidence>
<evidence type="ECO:0000256" key="1">
    <source>
        <dbReference type="SAM" id="MobiDB-lite"/>
    </source>
</evidence>
<name>A0AAD7RZ03_9TELE</name>
<proteinExistence type="predicted"/>
<dbReference type="AlphaFoldDB" id="A0AAD7RZ03"/>
<organism evidence="2 3">
    <name type="scientific">Aldrovandia affinis</name>
    <dbReference type="NCBI Taxonomy" id="143900"/>
    <lineage>
        <taxon>Eukaryota</taxon>
        <taxon>Metazoa</taxon>
        <taxon>Chordata</taxon>
        <taxon>Craniata</taxon>
        <taxon>Vertebrata</taxon>
        <taxon>Euteleostomi</taxon>
        <taxon>Actinopterygii</taxon>
        <taxon>Neopterygii</taxon>
        <taxon>Teleostei</taxon>
        <taxon>Notacanthiformes</taxon>
        <taxon>Halosauridae</taxon>
        <taxon>Aldrovandia</taxon>
    </lineage>
</organism>
<feature type="region of interest" description="Disordered" evidence="1">
    <location>
        <begin position="1"/>
        <end position="38"/>
    </location>
</feature>
<reference evidence="2" key="1">
    <citation type="journal article" date="2023" name="Science">
        <title>Genome structures resolve the early diversification of teleost fishes.</title>
        <authorList>
            <person name="Parey E."/>
            <person name="Louis A."/>
            <person name="Montfort J."/>
            <person name="Bouchez O."/>
            <person name="Roques C."/>
            <person name="Iampietro C."/>
            <person name="Lluch J."/>
            <person name="Castinel A."/>
            <person name="Donnadieu C."/>
            <person name="Desvignes T."/>
            <person name="Floi Bucao C."/>
            <person name="Jouanno E."/>
            <person name="Wen M."/>
            <person name="Mejri S."/>
            <person name="Dirks R."/>
            <person name="Jansen H."/>
            <person name="Henkel C."/>
            <person name="Chen W.J."/>
            <person name="Zahm M."/>
            <person name="Cabau C."/>
            <person name="Klopp C."/>
            <person name="Thompson A.W."/>
            <person name="Robinson-Rechavi M."/>
            <person name="Braasch I."/>
            <person name="Lecointre G."/>
            <person name="Bobe J."/>
            <person name="Postlethwait J.H."/>
            <person name="Berthelot C."/>
            <person name="Roest Crollius H."/>
            <person name="Guiguen Y."/>
        </authorList>
    </citation>
    <scope>NUCLEOTIDE SEQUENCE</scope>
    <source>
        <strain evidence="2">NC1722</strain>
    </source>
</reference>
<keyword evidence="3" id="KW-1185">Reference proteome</keyword>
<dbReference type="Proteomes" id="UP001221898">
    <property type="component" value="Unassembled WGS sequence"/>
</dbReference>
<sequence length="103" mass="11109">MSSNTNIAAGDSSDTRASPTPVITPPVTSDAPPPSLHQAGFQQQTQTNAFIMSREKLPVWRAGVRGIRWSRLTVFSEAGPDSEAAVASEQVFSRPCRCPLRQV</sequence>